<feature type="transmembrane region" description="Helical" evidence="5">
    <location>
        <begin position="203"/>
        <end position="221"/>
    </location>
</feature>
<proteinExistence type="predicted"/>
<dbReference type="InterPro" id="IPR038770">
    <property type="entry name" value="Na+/solute_symporter_sf"/>
</dbReference>
<evidence type="ECO:0008006" key="8">
    <source>
        <dbReference type="Google" id="ProtNLM"/>
    </source>
</evidence>
<evidence type="ECO:0000256" key="3">
    <source>
        <dbReference type="ARBA" id="ARBA00022989"/>
    </source>
</evidence>
<dbReference type="Pfam" id="PF01758">
    <property type="entry name" value="SBF"/>
    <property type="match status" value="1"/>
</dbReference>
<dbReference type="EMBL" id="AP021861">
    <property type="protein sequence ID" value="BBO35347.1"/>
    <property type="molecule type" value="Genomic_DNA"/>
</dbReference>
<dbReference type="GO" id="GO:0016020">
    <property type="term" value="C:membrane"/>
    <property type="evidence" value="ECO:0007669"/>
    <property type="project" value="UniProtKB-SubCell"/>
</dbReference>
<feature type="transmembrane region" description="Helical" evidence="5">
    <location>
        <begin position="21"/>
        <end position="42"/>
    </location>
</feature>
<evidence type="ECO:0000256" key="1">
    <source>
        <dbReference type="ARBA" id="ARBA00004141"/>
    </source>
</evidence>
<keyword evidence="3 5" id="KW-1133">Transmembrane helix</keyword>
<feature type="transmembrane region" description="Helical" evidence="5">
    <location>
        <begin position="62"/>
        <end position="80"/>
    </location>
</feature>
<protein>
    <recommendedName>
        <fullName evidence="8">Sodium Bile acid symporter family protein</fullName>
    </recommendedName>
</protein>
<dbReference type="PANTHER" id="PTHR10361:SF28">
    <property type="entry name" value="P3 PROTEIN-RELATED"/>
    <property type="match status" value="1"/>
</dbReference>
<organism evidence="6 7">
    <name type="scientific">Lacipirellula parvula</name>
    <dbReference type="NCBI Taxonomy" id="2650471"/>
    <lineage>
        <taxon>Bacteria</taxon>
        <taxon>Pseudomonadati</taxon>
        <taxon>Planctomycetota</taxon>
        <taxon>Planctomycetia</taxon>
        <taxon>Pirellulales</taxon>
        <taxon>Lacipirellulaceae</taxon>
        <taxon>Lacipirellula</taxon>
    </lineage>
</organism>
<keyword evidence="7" id="KW-1185">Reference proteome</keyword>
<keyword evidence="2 5" id="KW-0812">Transmembrane</keyword>
<dbReference type="PANTHER" id="PTHR10361">
    <property type="entry name" value="SODIUM-BILE ACID COTRANSPORTER"/>
    <property type="match status" value="1"/>
</dbReference>
<dbReference type="Gene3D" id="1.20.1530.20">
    <property type="match status" value="1"/>
</dbReference>
<feature type="transmembrane region" description="Helical" evidence="5">
    <location>
        <begin position="92"/>
        <end position="111"/>
    </location>
</feature>
<name>A0A5K7XH75_9BACT</name>
<evidence type="ECO:0000256" key="4">
    <source>
        <dbReference type="ARBA" id="ARBA00023136"/>
    </source>
</evidence>
<dbReference type="RefSeq" id="WP_152100744.1">
    <property type="nucleotide sequence ID" value="NZ_AP021861.1"/>
</dbReference>
<dbReference type="InterPro" id="IPR002657">
    <property type="entry name" value="BilAc:Na_symport/Acr3"/>
</dbReference>
<dbReference type="InterPro" id="IPR004710">
    <property type="entry name" value="Bilac:Na_transpt"/>
</dbReference>
<comment type="subcellular location">
    <subcellularLocation>
        <location evidence="1">Membrane</location>
        <topology evidence="1">Multi-pass membrane protein</topology>
    </subcellularLocation>
</comment>
<gene>
    <name evidence="6" type="ORF">PLANPX_4959</name>
</gene>
<reference evidence="7" key="1">
    <citation type="submission" date="2019-10" db="EMBL/GenBank/DDBJ databases">
        <title>Lacipirellula parvula gen. nov., sp. nov., representing a lineage of planctomycetes widespread in freshwater anoxic habitats, and description of the family Lacipirellulaceae.</title>
        <authorList>
            <person name="Dedysh S.N."/>
            <person name="Kulichevskaya I.S."/>
            <person name="Beletsky A.V."/>
            <person name="Rakitin A.L."/>
            <person name="Mardanov A.V."/>
            <person name="Ivanova A.A."/>
            <person name="Saltykova V.X."/>
            <person name="Rijpstra W.I.C."/>
            <person name="Sinninghe Damste J.S."/>
            <person name="Ravin N.V."/>
        </authorList>
    </citation>
    <scope>NUCLEOTIDE SEQUENCE [LARGE SCALE GENOMIC DNA]</scope>
    <source>
        <strain evidence="7">PX69</strain>
    </source>
</reference>
<dbReference type="KEGG" id="lpav:PLANPX_4959"/>
<evidence type="ECO:0000313" key="7">
    <source>
        <dbReference type="Proteomes" id="UP000326837"/>
    </source>
</evidence>
<feature type="transmembrane region" description="Helical" evidence="5">
    <location>
        <begin position="297"/>
        <end position="320"/>
    </location>
</feature>
<feature type="transmembrane region" description="Helical" evidence="5">
    <location>
        <begin position="123"/>
        <end position="140"/>
    </location>
</feature>
<accession>A0A5K7XH75</accession>
<feature type="transmembrane region" description="Helical" evidence="5">
    <location>
        <begin position="233"/>
        <end position="257"/>
    </location>
</feature>
<evidence type="ECO:0000313" key="6">
    <source>
        <dbReference type="EMBL" id="BBO35347.1"/>
    </source>
</evidence>
<evidence type="ECO:0000256" key="2">
    <source>
        <dbReference type="ARBA" id="ARBA00022692"/>
    </source>
</evidence>
<sequence>MASTDSSHNASPAGIAVWAHWLHRYFLAALLATYALSGLLPSPGAAIREFTVTFPGGHQERVSMLLLAVLLFCAAAVIQWSQIRDLLERPWVVVVGLLTAWLGPALVVLAFSPLLPWLDMHDATAGMMVGFALVAAMPVANSSAGWTQNAGGNVALSLSLIVLSILLSPIATPNVLNLMGWALSRSDVERIETLVTQFSGWKFILWVILPSLAGAAAAWIAGHRRIARAKPWFRLITLVTILVLNYANASLAIAQIWTGERFVVILIAAIMAAAVSIVGITLAALQVRVFGLTRSTWIALAFSLSMKHTGLALVLAGSFLQDQPRVILVVLLTTLAQHIAAGAIDLYIQHARK</sequence>
<feature type="transmembrane region" description="Helical" evidence="5">
    <location>
        <begin position="326"/>
        <end position="348"/>
    </location>
</feature>
<feature type="transmembrane region" description="Helical" evidence="5">
    <location>
        <begin position="152"/>
        <end position="171"/>
    </location>
</feature>
<dbReference type="Proteomes" id="UP000326837">
    <property type="component" value="Chromosome"/>
</dbReference>
<evidence type="ECO:0000256" key="5">
    <source>
        <dbReference type="SAM" id="Phobius"/>
    </source>
</evidence>
<dbReference type="AlphaFoldDB" id="A0A5K7XH75"/>
<feature type="transmembrane region" description="Helical" evidence="5">
    <location>
        <begin position="263"/>
        <end position="285"/>
    </location>
</feature>
<keyword evidence="4 5" id="KW-0472">Membrane</keyword>